<keyword evidence="8" id="KW-0139">CF(1)</keyword>
<gene>
    <name evidence="10" type="ORF">LZA78_00960</name>
</gene>
<reference evidence="10 11" key="1">
    <citation type="submission" date="2021-12" db="EMBL/GenBank/DDBJ databases">
        <title>Sinirhodobacter sp. WL0062 is a bacterium isolated from seawater.</title>
        <authorList>
            <person name="Wang L."/>
            <person name="He W."/>
            <person name="Zhang D.-F."/>
        </authorList>
    </citation>
    <scope>NUCLEOTIDE SEQUENCE [LARGE SCALE GENOMIC DNA]</scope>
    <source>
        <strain evidence="10 11">WL0062</strain>
    </source>
</reference>
<keyword evidence="5" id="KW-0375">Hydrogen ion transport</keyword>
<proteinExistence type="inferred from homology"/>
<evidence type="ECO:0000256" key="7">
    <source>
        <dbReference type="ARBA" id="ARBA00023136"/>
    </source>
</evidence>
<evidence type="ECO:0000313" key="10">
    <source>
        <dbReference type="EMBL" id="MCE5972060.1"/>
    </source>
</evidence>
<keyword evidence="4" id="KW-0813">Transport</keyword>
<evidence type="ECO:0000313" key="11">
    <source>
        <dbReference type="Proteomes" id="UP001521181"/>
    </source>
</evidence>
<sequence>MSRPEDIKDHLANVQQIESIVGTLRALAAAHQLEAKAHLEAVRAHEATVAAALSTALGAGAIWPEEAEHAGHLSIVIGAAQGFCGAHSDHLAEAAQAEVASGAGLIVVGGRTEGMLADTPLIWAAEMAAHAPQVPDLASRLADAVFEELAKKPGLRVRIVFADPDPEKPGPGTITRHSVFPLDPARFQPARAAAPLTSLPAGDLLGALIEEYVYSELCEALMLGFAAENAARAEAMARAQSNVRRIATDLRGDYQRARQEQMTTEIIELTTAAVG</sequence>
<keyword evidence="7" id="KW-0472">Membrane</keyword>
<evidence type="ECO:0000256" key="8">
    <source>
        <dbReference type="ARBA" id="ARBA00023196"/>
    </source>
</evidence>
<dbReference type="SUPFAM" id="SSF52943">
    <property type="entry name" value="ATP synthase (F1-ATPase), gamma subunit"/>
    <property type="match status" value="1"/>
</dbReference>
<dbReference type="Gene3D" id="1.10.287.80">
    <property type="entry name" value="ATP synthase, gamma subunit, helix hairpin domain"/>
    <property type="match status" value="1"/>
</dbReference>
<comment type="caution">
    <text evidence="10">The sequence shown here is derived from an EMBL/GenBank/DDBJ whole genome shotgun (WGS) entry which is preliminary data.</text>
</comment>
<keyword evidence="11" id="KW-1185">Reference proteome</keyword>
<name>A0ABS8YSJ6_9RHOB</name>
<comment type="similarity">
    <text evidence="3">Belongs to the ATPase gamma chain family.</text>
</comment>
<evidence type="ECO:0000256" key="9">
    <source>
        <dbReference type="ARBA" id="ARBA00023310"/>
    </source>
</evidence>
<dbReference type="RefSeq" id="WP_233675088.1">
    <property type="nucleotide sequence ID" value="NZ_JAJUOS010000001.1"/>
</dbReference>
<dbReference type="Pfam" id="PF00231">
    <property type="entry name" value="ATP-synt"/>
    <property type="match status" value="1"/>
</dbReference>
<evidence type="ECO:0000256" key="4">
    <source>
        <dbReference type="ARBA" id="ARBA00022448"/>
    </source>
</evidence>
<keyword evidence="6" id="KW-0406">Ion transport</keyword>
<dbReference type="Gene3D" id="3.40.1380.10">
    <property type="match status" value="1"/>
</dbReference>
<evidence type="ECO:0000256" key="1">
    <source>
        <dbReference type="ARBA" id="ARBA00003456"/>
    </source>
</evidence>
<comment type="function">
    <text evidence="1">Produces ATP from ADP in the presence of a proton gradient across the membrane. The gamma chain is believed to be important in regulating ATPase activity and the flow of protons through the CF(0) complex.</text>
</comment>
<dbReference type="Proteomes" id="UP001521181">
    <property type="component" value="Unassembled WGS sequence"/>
</dbReference>
<keyword evidence="9" id="KW-0066">ATP synthesis</keyword>
<evidence type="ECO:0000256" key="6">
    <source>
        <dbReference type="ARBA" id="ARBA00023065"/>
    </source>
</evidence>
<dbReference type="EMBL" id="JAJUOS010000001">
    <property type="protein sequence ID" value="MCE5972060.1"/>
    <property type="molecule type" value="Genomic_DNA"/>
</dbReference>
<organism evidence="10 11">
    <name type="scientific">Rhodobacter flavimaris</name>
    <dbReference type="NCBI Taxonomy" id="2907145"/>
    <lineage>
        <taxon>Bacteria</taxon>
        <taxon>Pseudomonadati</taxon>
        <taxon>Pseudomonadota</taxon>
        <taxon>Alphaproteobacteria</taxon>
        <taxon>Rhodobacterales</taxon>
        <taxon>Rhodobacter group</taxon>
        <taxon>Rhodobacter</taxon>
    </lineage>
</organism>
<evidence type="ECO:0000256" key="2">
    <source>
        <dbReference type="ARBA" id="ARBA00004170"/>
    </source>
</evidence>
<evidence type="ECO:0000256" key="5">
    <source>
        <dbReference type="ARBA" id="ARBA00022781"/>
    </source>
</evidence>
<dbReference type="InterPro" id="IPR035968">
    <property type="entry name" value="ATP_synth_F1_ATPase_gsu"/>
</dbReference>
<comment type="subcellular location">
    <subcellularLocation>
        <location evidence="2">Membrane</location>
        <topology evidence="2">Peripheral membrane protein</topology>
    </subcellularLocation>
</comment>
<accession>A0ABS8YSJ6</accession>
<dbReference type="InterPro" id="IPR000131">
    <property type="entry name" value="ATP_synth_F1_gsu"/>
</dbReference>
<protein>
    <submittedName>
        <fullName evidence="10">F0F1 ATP synthase subunit gamma</fullName>
    </submittedName>
</protein>
<evidence type="ECO:0000256" key="3">
    <source>
        <dbReference type="ARBA" id="ARBA00007681"/>
    </source>
</evidence>